<proteinExistence type="predicted"/>
<evidence type="ECO:0008006" key="5">
    <source>
        <dbReference type="Google" id="ProtNLM"/>
    </source>
</evidence>
<feature type="compositionally biased region" description="Acidic residues" evidence="2">
    <location>
        <begin position="68"/>
        <end position="77"/>
    </location>
</feature>
<reference evidence="3 4" key="1">
    <citation type="journal article" date="2019" name="Nat. Ecol. Evol.">
        <title>Megaphylogeny resolves global patterns of mushroom evolution.</title>
        <authorList>
            <person name="Varga T."/>
            <person name="Krizsan K."/>
            <person name="Foldi C."/>
            <person name="Dima B."/>
            <person name="Sanchez-Garcia M."/>
            <person name="Sanchez-Ramirez S."/>
            <person name="Szollosi G.J."/>
            <person name="Szarkandi J.G."/>
            <person name="Papp V."/>
            <person name="Albert L."/>
            <person name="Andreopoulos W."/>
            <person name="Angelini C."/>
            <person name="Antonin V."/>
            <person name="Barry K.W."/>
            <person name="Bougher N.L."/>
            <person name="Buchanan P."/>
            <person name="Buyck B."/>
            <person name="Bense V."/>
            <person name="Catcheside P."/>
            <person name="Chovatia M."/>
            <person name="Cooper J."/>
            <person name="Damon W."/>
            <person name="Desjardin D."/>
            <person name="Finy P."/>
            <person name="Geml J."/>
            <person name="Haridas S."/>
            <person name="Hughes K."/>
            <person name="Justo A."/>
            <person name="Karasinski D."/>
            <person name="Kautmanova I."/>
            <person name="Kiss B."/>
            <person name="Kocsube S."/>
            <person name="Kotiranta H."/>
            <person name="LaButti K.M."/>
            <person name="Lechner B.E."/>
            <person name="Liimatainen K."/>
            <person name="Lipzen A."/>
            <person name="Lukacs Z."/>
            <person name="Mihaltcheva S."/>
            <person name="Morgado L.N."/>
            <person name="Niskanen T."/>
            <person name="Noordeloos M.E."/>
            <person name="Ohm R.A."/>
            <person name="Ortiz-Santana B."/>
            <person name="Ovrebo C."/>
            <person name="Racz N."/>
            <person name="Riley R."/>
            <person name="Savchenko A."/>
            <person name="Shiryaev A."/>
            <person name="Soop K."/>
            <person name="Spirin V."/>
            <person name="Szebenyi C."/>
            <person name="Tomsovsky M."/>
            <person name="Tulloss R.E."/>
            <person name="Uehling J."/>
            <person name="Grigoriev I.V."/>
            <person name="Vagvolgyi C."/>
            <person name="Papp T."/>
            <person name="Martin F.M."/>
            <person name="Miettinen O."/>
            <person name="Hibbett D.S."/>
            <person name="Nagy L.G."/>
        </authorList>
    </citation>
    <scope>NUCLEOTIDE SEQUENCE [LARGE SCALE GENOMIC DNA]</scope>
    <source>
        <strain evidence="3 4">CBS 121175</strain>
    </source>
</reference>
<evidence type="ECO:0000313" key="3">
    <source>
        <dbReference type="EMBL" id="TFK30103.1"/>
    </source>
</evidence>
<dbReference type="AlphaFoldDB" id="A0A5C3LCD6"/>
<feature type="region of interest" description="Disordered" evidence="2">
    <location>
        <begin position="318"/>
        <end position="347"/>
    </location>
</feature>
<dbReference type="GO" id="GO:0045144">
    <property type="term" value="P:meiotic sister chromatid segregation"/>
    <property type="evidence" value="ECO:0007669"/>
    <property type="project" value="TreeGrafter"/>
</dbReference>
<keyword evidence="4" id="KW-1185">Reference proteome</keyword>
<dbReference type="GO" id="GO:0033551">
    <property type="term" value="C:monopolin complex"/>
    <property type="evidence" value="ECO:0007669"/>
    <property type="project" value="InterPro"/>
</dbReference>
<dbReference type="PANTHER" id="PTHR28006">
    <property type="entry name" value="MONOPOLIN COMPLEX SUBUNIT CSM1"/>
    <property type="match status" value="1"/>
</dbReference>
<dbReference type="PANTHER" id="PTHR28006:SF1">
    <property type="entry name" value="MONOPOLIN COMPLEX SUBUNIT CSM1"/>
    <property type="match status" value="1"/>
</dbReference>
<dbReference type="GO" id="GO:0005730">
    <property type="term" value="C:nucleolus"/>
    <property type="evidence" value="ECO:0007669"/>
    <property type="project" value="TreeGrafter"/>
</dbReference>
<feature type="coiled-coil region" evidence="1">
    <location>
        <begin position="167"/>
        <end position="201"/>
    </location>
</feature>
<dbReference type="GO" id="GO:0072686">
    <property type="term" value="C:mitotic spindle"/>
    <property type="evidence" value="ECO:0007669"/>
    <property type="project" value="TreeGrafter"/>
</dbReference>
<feature type="compositionally biased region" description="Basic and acidic residues" evidence="2">
    <location>
        <begin position="318"/>
        <end position="328"/>
    </location>
</feature>
<feature type="region of interest" description="Disordered" evidence="2">
    <location>
        <begin position="1"/>
        <end position="134"/>
    </location>
</feature>
<name>A0A5C3LCD6_COPMA</name>
<dbReference type="GO" id="GO:0051315">
    <property type="term" value="P:attachment of mitotic spindle microtubules to kinetochore"/>
    <property type="evidence" value="ECO:0007669"/>
    <property type="project" value="TreeGrafter"/>
</dbReference>
<accession>A0A5C3LCD6</accession>
<dbReference type="OrthoDB" id="3216420at2759"/>
<dbReference type="InterPro" id="IPR040349">
    <property type="entry name" value="Csm1/Pcs1"/>
</dbReference>
<evidence type="ECO:0000313" key="4">
    <source>
        <dbReference type="Proteomes" id="UP000307440"/>
    </source>
</evidence>
<dbReference type="GO" id="GO:0034506">
    <property type="term" value="C:chromosome, centromeric core domain"/>
    <property type="evidence" value="ECO:0007669"/>
    <property type="project" value="TreeGrafter"/>
</dbReference>
<keyword evidence="1" id="KW-0175">Coiled coil</keyword>
<evidence type="ECO:0000256" key="1">
    <source>
        <dbReference type="SAM" id="Coils"/>
    </source>
</evidence>
<dbReference type="GO" id="GO:1990644">
    <property type="term" value="F:microtubule site clamp"/>
    <property type="evidence" value="ECO:0007669"/>
    <property type="project" value="TreeGrafter"/>
</dbReference>
<dbReference type="CDD" id="cd23787">
    <property type="entry name" value="RWD_CSM1"/>
    <property type="match status" value="1"/>
</dbReference>
<feature type="compositionally biased region" description="Polar residues" evidence="2">
    <location>
        <begin position="83"/>
        <end position="92"/>
    </location>
</feature>
<protein>
    <recommendedName>
        <fullName evidence="5">Monopolin complex subunit Csm1/Pcs1 C-terminal domain-containing protein</fullName>
    </recommendedName>
</protein>
<evidence type="ECO:0000256" key="2">
    <source>
        <dbReference type="SAM" id="MobiDB-lite"/>
    </source>
</evidence>
<gene>
    <name evidence="3" type="ORF">FA15DRAFT_609201</name>
</gene>
<sequence length="475" mass="53133">MSSDSDDLGYTSLHKSTNPAKRKTTATGRSEVAGPSRKPKKSKANKRQKNAPADETDMEVEEIHIEELVESEEEEEVPAERPQGQSRTSKNTGGSGRPGNPSAQTKGKAKATAALKKRGRTAAEAVPVDDDNEVEETPMDIAAAYNKAANSKPVERETQKKASNINNKQLHKENTKLTRDNEKLKEEVKTLKAHFADFKTKYDELFNIRVTEAEALMHESEKQSQARIQAQDTIIENLHNQLAKKEPLLRATAGKKAVVSLLTRDEADTEVQQFKTQITDLKKQLAEAKSVVESKDREIDQLEETTKQIQTELNAEIKRSKDLADRARNHPPSVTRPGAGNSLGTDEPKAARVTRLYEDLTNILISSVKCSSSAIPGKEEWAYTCVYTHSDPTSPNSETSSLTFRLLFSWDNPDHETIHFQPLELDKESPEFIEKLGFLKNPFSFDRRQLSLLVKTLSETMSESDENNDSDEMEQ</sequence>
<feature type="compositionally biased region" description="Basic residues" evidence="2">
    <location>
        <begin position="37"/>
        <end position="49"/>
    </location>
</feature>
<dbReference type="EMBL" id="ML210147">
    <property type="protein sequence ID" value="TFK30103.1"/>
    <property type="molecule type" value="Genomic_DNA"/>
</dbReference>
<organism evidence="3 4">
    <name type="scientific">Coprinopsis marcescibilis</name>
    <name type="common">Agaric fungus</name>
    <name type="synonym">Psathyrella marcescibilis</name>
    <dbReference type="NCBI Taxonomy" id="230819"/>
    <lineage>
        <taxon>Eukaryota</taxon>
        <taxon>Fungi</taxon>
        <taxon>Dikarya</taxon>
        <taxon>Basidiomycota</taxon>
        <taxon>Agaricomycotina</taxon>
        <taxon>Agaricomycetes</taxon>
        <taxon>Agaricomycetidae</taxon>
        <taxon>Agaricales</taxon>
        <taxon>Agaricineae</taxon>
        <taxon>Psathyrellaceae</taxon>
        <taxon>Coprinopsis</taxon>
    </lineage>
</organism>
<dbReference type="Proteomes" id="UP000307440">
    <property type="component" value="Unassembled WGS sequence"/>
</dbReference>
<dbReference type="STRING" id="230819.A0A5C3LCD6"/>